<dbReference type="PANTHER" id="PTHR37812:SF1">
    <property type="entry name" value="MU-LIKE PROPHAGE FLUMU PROTEIN C"/>
    <property type="match status" value="1"/>
</dbReference>
<protein>
    <submittedName>
        <fullName evidence="2">Mor transcription activator family protein</fullName>
    </submittedName>
</protein>
<keyword evidence="3" id="KW-1185">Reference proteome</keyword>
<dbReference type="Pfam" id="PF08765">
    <property type="entry name" value="Mor"/>
    <property type="match status" value="1"/>
</dbReference>
<dbReference type="InterPro" id="IPR052411">
    <property type="entry name" value="c-mor_Regulatory_Protein"/>
</dbReference>
<feature type="domain" description="Mor transcription activator" evidence="1">
    <location>
        <begin position="16"/>
        <end position="97"/>
    </location>
</feature>
<dbReference type="AlphaFoldDB" id="A0AAW9NW46"/>
<name>A0AAW9NW46_9BACL</name>
<dbReference type="PANTHER" id="PTHR37812">
    <property type="entry name" value="MU-LIKE PROPHAGE FLUMU PROTEIN C"/>
    <property type="match status" value="1"/>
</dbReference>
<accession>A0AAW9NW46</accession>
<dbReference type="Gene3D" id="1.10.10.60">
    <property type="entry name" value="Homeodomain-like"/>
    <property type="match status" value="1"/>
</dbReference>
<dbReference type="InterPro" id="IPR009057">
    <property type="entry name" value="Homeodomain-like_sf"/>
</dbReference>
<evidence type="ECO:0000313" key="3">
    <source>
        <dbReference type="Proteomes" id="UP001344888"/>
    </source>
</evidence>
<dbReference type="EMBL" id="JARSFG010000012">
    <property type="protein sequence ID" value="MEC1178523.1"/>
    <property type="molecule type" value="Genomic_DNA"/>
</dbReference>
<evidence type="ECO:0000259" key="1">
    <source>
        <dbReference type="Pfam" id="PF08765"/>
    </source>
</evidence>
<dbReference type="Proteomes" id="UP001344888">
    <property type="component" value="Unassembled WGS sequence"/>
</dbReference>
<organism evidence="2 3">
    <name type="scientific">Metasolibacillus meyeri</name>
    <dbReference type="NCBI Taxonomy" id="1071052"/>
    <lineage>
        <taxon>Bacteria</taxon>
        <taxon>Bacillati</taxon>
        <taxon>Bacillota</taxon>
        <taxon>Bacilli</taxon>
        <taxon>Bacillales</taxon>
        <taxon>Caryophanaceae</taxon>
        <taxon>Metasolibacillus</taxon>
    </lineage>
</organism>
<sequence length="102" mass="11779">MENKQIKLSMLSQEHGDIAAIIGVEAFMKLCDYYGGSNLYIPKRDSVIRYIRDTAIKNEFDGGNHRKLATKYNLSETHVRRIVANSDPKYLVHKQTDIFDFL</sequence>
<reference evidence="2 3" key="1">
    <citation type="submission" date="2023-03" db="EMBL/GenBank/DDBJ databases">
        <title>Bacillus Genome Sequencing.</title>
        <authorList>
            <person name="Dunlap C."/>
        </authorList>
    </citation>
    <scope>NUCLEOTIDE SEQUENCE [LARGE SCALE GENOMIC DNA]</scope>
    <source>
        <strain evidence="2 3">B-59205</strain>
    </source>
</reference>
<dbReference type="SUPFAM" id="SSF46689">
    <property type="entry name" value="Homeodomain-like"/>
    <property type="match status" value="1"/>
</dbReference>
<dbReference type="RefSeq" id="WP_326123018.1">
    <property type="nucleotide sequence ID" value="NZ_JARSFG010000012.1"/>
</dbReference>
<evidence type="ECO:0000313" key="2">
    <source>
        <dbReference type="EMBL" id="MEC1178523.1"/>
    </source>
</evidence>
<dbReference type="InterPro" id="IPR014875">
    <property type="entry name" value="Mor_transcription_activator"/>
</dbReference>
<gene>
    <name evidence="2" type="ORF">P9B03_08525</name>
</gene>
<proteinExistence type="predicted"/>
<comment type="caution">
    <text evidence="2">The sequence shown here is derived from an EMBL/GenBank/DDBJ whole genome shotgun (WGS) entry which is preliminary data.</text>
</comment>